<dbReference type="PANTHER" id="PTHR30543">
    <property type="entry name" value="CHROMATE REDUCTASE"/>
    <property type="match status" value="1"/>
</dbReference>
<dbReference type="InterPro" id="IPR050712">
    <property type="entry name" value="NAD(P)H-dep_reductase"/>
</dbReference>
<evidence type="ECO:0000259" key="1">
    <source>
        <dbReference type="Pfam" id="PF03358"/>
    </source>
</evidence>
<keyword evidence="3" id="KW-1185">Reference proteome</keyword>
<feature type="domain" description="NADPH-dependent FMN reductase-like" evidence="1">
    <location>
        <begin position="6"/>
        <end position="147"/>
    </location>
</feature>
<dbReference type="Proteomes" id="UP000001977">
    <property type="component" value="Chromosome"/>
</dbReference>
<dbReference type="HOGENOM" id="CLU_055322_2_3_4"/>
<dbReference type="AlphaFoldDB" id="Q2L2A1"/>
<dbReference type="Pfam" id="PF03358">
    <property type="entry name" value="FMN_red"/>
    <property type="match status" value="1"/>
</dbReference>
<dbReference type="InterPro" id="IPR029039">
    <property type="entry name" value="Flavoprotein-like_sf"/>
</dbReference>
<organism evidence="2 3">
    <name type="scientific">Bordetella avium (strain 197N)</name>
    <dbReference type="NCBI Taxonomy" id="360910"/>
    <lineage>
        <taxon>Bacteria</taxon>
        <taxon>Pseudomonadati</taxon>
        <taxon>Pseudomonadota</taxon>
        <taxon>Betaproteobacteria</taxon>
        <taxon>Burkholderiales</taxon>
        <taxon>Alcaligenaceae</taxon>
        <taxon>Bordetella</taxon>
    </lineage>
</organism>
<sequence>MTELRIITASTRPGRVGPAVSAWLEALCASLPSIQARVLDLAAYDFPIFDEPKHPRLGQYEHALTRRWANDIASADAFVFVLPEYDHMPPASLINAITYLSKEWQYKPAGLVSYGGLSAGLRAAQALKPMLAALKMVPLVESVAIPMIADKVSNGVLENTQPLQQAAEQMLIELQRWSGALKTLR</sequence>
<dbReference type="STRING" id="360910.BAV0038"/>
<dbReference type="OrthoDB" id="9812295at2"/>
<dbReference type="SUPFAM" id="SSF52218">
    <property type="entry name" value="Flavoproteins"/>
    <property type="match status" value="1"/>
</dbReference>
<protein>
    <submittedName>
        <fullName evidence="2">Reductase</fullName>
    </submittedName>
</protein>
<dbReference type="GO" id="GO:0016491">
    <property type="term" value="F:oxidoreductase activity"/>
    <property type="evidence" value="ECO:0007669"/>
    <property type="project" value="InterPro"/>
</dbReference>
<dbReference type="Gene3D" id="3.40.50.360">
    <property type="match status" value="1"/>
</dbReference>
<evidence type="ECO:0000313" key="2">
    <source>
        <dbReference type="EMBL" id="CAJ47622.1"/>
    </source>
</evidence>
<dbReference type="GO" id="GO:0005829">
    <property type="term" value="C:cytosol"/>
    <property type="evidence" value="ECO:0007669"/>
    <property type="project" value="TreeGrafter"/>
</dbReference>
<dbReference type="eggNOG" id="COG0431">
    <property type="taxonomic scope" value="Bacteria"/>
</dbReference>
<accession>Q2L2A1</accession>
<gene>
    <name evidence="2" type="ordered locus">BAV0038</name>
</gene>
<name>Q2L2A1_BORA1</name>
<dbReference type="RefSeq" id="WP_012415745.1">
    <property type="nucleotide sequence ID" value="NC_010645.1"/>
</dbReference>
<proteinExistence type="predicted"/>
<evidence type="ECO:0000313" key="3">
    <source>
        <dbReference type="Proteomes" id="UP000001977"/>
    </source>
</evidence>
<dbReference type="PANTHER" id="PTHR30543:SF21">
    <property type="entry name" value="NAD(P)H-DEPENDENT FMN REDUCTASE LOT6"/>
    <property type="match status" value="1"/>
</dbReference>
<dbReference type="EMBL" id="AM167904">
    <property type="protein sequence ID" value="CAJ47622.1"/>
    <property type="molecule type" value="Genomic_DNA"/>
</dbReference>
<dbReference type="KEGG" id="bav:BAV0038"/>
<dbReference type="GO" id="GO:0010181">
    <property type="term" value="F:FMN binding"/>
    <property type="evidence" value="ECO:0007669"/>
    <property type="project" value="TreeGrafter"/>
</dbReference>
<reference evidence="2 3" key="1">
    <citation type="journal article" date="2006" name="J. Bacteriol.">
        <title>Comparison of the genome sequence of the poultry pathogen Bordetella avium with those of B. bronchiseptica, B. pertussis, and B. parapertussis reveals extensive diversity in surface structures associated with host interaction.</title>
        <authorList>
            <person name="Sebaihia M."/>
            <person name="Preston A."/>
            <person name="Maskell D.J."/>
            <person name="Kuzmiak H."/>
            <person name="Connell T.D."/>
            <person name="King N.D."/>
            <person name="Orndorff P.E."/>
            <person name="Miyamoto D.M."/>
            <person name="Thomson N.R."/>
            <person name="Harris D."/>
            <person name="Goble A."/>
            <person name="Lord A."/>
            <person name="Murphy L."/>
            <person name="Quail M.A."/>
            <person name="Rutter S."/>
            <person name="Squares R."/>
            <person name="Squares S."/>
            <person name="Woodward J."/>
            <person name="Parkhill J."/>
            <person name="Temple L.M."/>
        </authorList>
    </citation>
    <scope>NUCLEOTIDE SEQUENCE [LARGE SCALE GENOMIC DNA]</scope>
    <source>
        <strain evidence="2 3">197N</strain>
    </source>
</reference>
<dbReference type="InterPro" id="IPR005025">
    <property type="entry name" value="FMN_Rdtase-like_dom"/>
</dbReference>